<protein>
    <recommendedName>
        <fullName evidence="3">Type II methyltransferase</fullName>
        <ecNumber evidence="3">2.1.1.113</ecNumber>
    </recommendedName>
    <alternativeName>
        <fullName evidence="3">N-4 cytosine-specific methyltransferase</fullName>
    </alternativeName>
</protein>
<feature type="domain" description="DNA methylase N-4/N-6" evidence="4">
    <location>
        <begin position="22"/>
        <end position="241"/>
    </location>
</feature>
<evidence type="ECO:0000256" key="2">
    <source>
        <dbReference type="ARBA" id="ARBA00022679"/>
    </source>
</evidence>
<dbReference type="InterPro" id="IPR002941">
    <property type="entry name" value="DNA_methylase_N4/N6"/>
</dbReference>
<gene>
    <name evidence="5" type="primary">mjaVM</name>
    <name evidence="5" type="ORF">AMQ74_01877</name>
</gene>
<proteinExistence type="inferred from homology"/>
<organism evidence="5 6">
    <name type="scientific">Candidatus Methanofastidiosum methylothiophilum</name>
    <dbReference type="NCBI Taxonomy" id="1705564"/>
    <lineage>
        <taxon>Archaea</taxon>
        <taxon>Methanobacteriati</taxon>
        <taxon>Methanobacteriota</taxon>
        <taxon>Stenosarchaea group</taxon>
        <taxon>Candidatus Methanofastidiosia</taxon>
        <taxon>Candidatus Methanofastidiosales</taxon>
        <taxon>Candidatus Methanofastidiosaceae</taxon>
        <taxon>Candidatus Methanofastidiosum</taxon>
    </lineage>
</organism>
<dbReference type="InterPro" id="IPR029063">
    <property type="entry name" value="SAM-dependent_MTases_sf"/>
</dbReference>
<keyword evidence="3" id="KW-0949">S-adenosyl-L-methionine</keyword>
<dbReference type="InterPro" id="IPR001091">
    <property type="entry name" value="RM_Methyltransferase"/>
</dbReference>
<dbReference type="PATRIC" id="fig|1705564.3.peg.2050"/>
<dbReference type="GO" id="GO:0009307">
    <property type="term" value="P:DNA restriction-modification system"/>
    <property type="evidence" value="ECO:0007669"/>
    <property type="project" value="UniProtKB-KW"/>
</dbReference>
<dbReference type="Proteomes" id="UP000075578">
    <property type="component" value="Unassembled WGS sequence"/>
</dbReference>
<dbReference type="GO" id="GO:0032259">
    <property type="term" value="P:methylation"/>
    <property type="evidence" value="ECO:0007669"/>
    <property type="project" value="UniProtKB-KW"/>
</dbReference>
<dbReference type="GO" id="GO:0003677">
    <property type="term" value="F:DNA binding"/>
    <property type="evidence" value="ECO:0007669"/>
    <property type="project" value="InterPro"/>
</dbReference>
<dbReference type="PRINTS" id="PR00508">
    <property type="entry name" value="S21N4MTFRASE"/>
</dbReference>
<keyword evidence="2 5" id="KW-0808">Transferase</keyword>
<evidence type="ECO:0000313" key="6">
    <source>
        <dbReference type="Proteomes" id="UP000075578"/>
    </source>
</evidence>
<dbReference type="SUPFAM" id="SSF53335">
    <property type="entry name" value="S-adenosyl-L-methionine-dependent methyltransferases"/>
    <property type="match status" value="1"/>
</dbReference>
<evidence type="ECO:0000256" key="3">
    <source>
        <dbReference type="RuleBase" id="RU362026"/>
    </source>
</evidence>
<dbReference type="EMBL" id="LNGD01000226">
    <property type="protein sequence ID" value="KYC45998.1"/>
    <property type="molecule type" value="Genomic_DNA"/>
</dbReference>
<dbReference type="AlphaFoldDB" id="A0A150IM83"/>
<dbReference type="PANTHER" id="PTHR13370:SF3">
    <property type="entry name" value="TRNA (GUANINE(10)-N2)-METHYLTRANSFERASE HOMOLOG"/>
    <property type="match status" value="1"/>
</dbReference>
<comment type="catalytic activity">
    <reaction evidence="3">
        <text>a 2'-deoxycytidine in DNA + S-adenosyl-L-methionine = an N(4)-methyl-2'-deoxycytidine in DNA + S-adenosyl-L-homocysteine + H(+)</text>
        <dbReference type="Rhea" id="RHEA:16857"/>
        <dbReference type="Rhea" id="RHEA-COMP:11369"/>
        <dbReference type="Rhea" id="RHEA-COMP:13674"/>
        <dbReference type="ChEBI" id="CHEBI:15378"/>
        <dbReference type="ChEBI" id="CHEBI:57856"/>
        <dbReference type="ChEBI" id="CHEBI:59789"/>
        <dbReference type="ChEBI" id="CHEBI:85452"/>
        <dbReference type="ChEBI" id="CHEBI:137933"/>
        <dbReference type="EC" id="2.1.1.113"/>
    </reaction>
</comment>
<dbReference type="Pfam" id="PF01555">
    <property type="entry name" value="N6_N4_Mtase"/>
    <property type="match status" value="1"/>
</dbReference>
<sequence>MKCEILQDDCEKILKQFKDKLDLTFLDPPFNQDKEYRVHDDKMSDSDYWDWMTRVCKHIFDHTSDGGAIYFMQREKNTQFVLEALSNSGWTFQNLIIWKKKTSAVPMRYRYGKHYQIIAFATKGDRPRVFNKLRIDPPLLVTEKYKRKTGMYVTDVWDDIRELTSGYFAGDEPFRNKDGERMHKQQSPVKLLTRIILSSSNSGDTICDPFAGTGTTLVVAKQLKRNSIGIEIDPVNVSLIKRRISKIRKSDNITKCREDYTHTKNLDEIWPTKNEKNKIKNNNTLDPIIQS</sequence>
<comment type="similarity">
    <text evidence="3">Belongs to the N(4)/N(6)-methyltransferase family.</text>
</comment>
<evidence type="ECO:0000259" key="4">
    <source>
        <dbReference type="Pfam" id="PF01555"/>
    </source>
</evidence>
<comment type="caution">
    <text evidence="5">The sequence shown here is derived from an EMBL/GenBank/DDBJ whole genome shotgun (WGS) entry which is preliminary data.</text>
</comment>
<dbReference type="CDD" id="cd02440">
    <property type="entry name" value="AdoMet_MTases"/>
    <property type="match status" value="1"/>
</dbReference>
<dbReference type="GO" id="GO:0015667">
    <property type="term" value="F:site-specific DNA-methyltransferase (cytosine-N4-specific) activity"/>
    <property type="evidence" value="ECO:0007669"/>
    <property type="project" value="UniProtKB-EC"/>
</dbReference>
<name>A0A150IM83_9EURY</name>
<reference evidence="5 6" key="1">
    <citation type="journal article" date="2016" name="ISME J.">
        <title>Chasing the elusive Euryarchaeota class WSA2: genomes reveal a uniquely fastidious methyl-reducing methanogen.</title>
        <authorList>
            <person name="Nobu M.K."/>
            <person name="Narihiro T."/>
            <person name="Kuroda K."/>
            <person name="Mei R."/>
            <person name="Liu W.T."/>
        </authorList>
    </citation>
    <scope>NUCLEOTIDE SEQUENCE [LARGE SCALE GENOMIC DNA]</scope>
    <source>
        <strain evidence="5">U1lsi0528_Bin089</strain>
    </source>
</reference>
<dbReference type="EC" id="2.1.1.113" evidence="3"/>
<dbReference type="PANTHER" id="PTHR13370">
    <property type="entry name" value="RNA METHYLASE-RELATED"/>
    <property type="match status" value="1"/>
</dbReference>
<dbReference type="GO" id="GO:0008170">
    <property type="term" value="F:N-methyltransferase activity"/>
    <property type="evidence" value="ECO:0007669"/>
    <property type="project" value="InterPro"/>
</dbReference>
<accession>A0A150IM83</accession>
<keyword evidence="1 3" id="KW-0489">Methyltransferase</keyword>
<keyword evidence="3" id="KW-0680">Restriction system</keyword>
<evidence type="ECO:0000256" key="1">
    <source>
        <dbReference type="ARBA" id="ARBA00022603"/>
    </source>
</evidence>
<evidence type="ECO:0000313" key="5">
    <source>
        <dbReference type="EMBL" id="KYC45998.1"/>
    </source>
</evidence>
<dbReference type="GO" id="GO:0005737">
    <property type="term" value="C:cytoplasm"/>
    <property type="evidence" value="ECO:0007669"/>
    <property type="project" value="TreeGrafter"/>
</dbReference>
<dbReference type="Gene3D" id="3.40.50.150">
    <property type="entry name" value="Vaccinia Virus protein VP39"/>
    <property type="match status" value="1"/>
</dbReference>